<organism evidence="5 6">
    <name type="scientific">Indicator maculatus</name>
    <name type="common">spotted honeyguide</name>
    <dbReference type="NCBI Taxonomy" id="545262"/>
    <lineage>
        <taxon>Eukaryota</taxon>
        <taxon>Metazoa</taxon>
        <taxon>Chordata</taxon>
        <taxon>Craniata</taxon>
        <taxon>Vertebrata</taxon>
        <taxon>Euteleostomi</taxon>
        <taxon>Archelosauria</taxon>
        <taxon>Archosauria</taxon>
        <taxon>Dinosauria</taxon>
        <taxon>Saurischia</taxon>
        <taxon>Theropoda</taxon>
        <taxon>Coelurosauria</taxon>
        <taxon>Aves</taxon>
        <taxon>Neognathae</taxon>
        <taxon>Neoaves</taxon>
        <taxon>Telluraves</taxon>
        <taxon>Coraciimorphae</taxon>
        <taxon>Piciformes</taxon>
        <taxon>Indicatoridae</taxon>
        <taxon>Indicator</taxon>
    </lineage>
</organism>
<evidence type="ECO:0000256" key="4">
    <source>
        <dbReference type="ARBA" id="ARBA00023157"/>
    </source>
</evidence>
<keyword evidence="4" id="KW-1015">Disulfide bond</keyword>
<dbReference type="Proteomes" id="UP000557230">
    <property type="component" value="Unassembled WGS sequence"/>
</dbReference>
<name>A0A7L1GCF8_9PICI</name>
<dbReference type="AlphaFoldDB" id="A0A7L1GCF8"/>
<dbReference type="PANTHER" id="PTHR10500">
    <property type="entry name" value="BETA-MICROSEMINOPROTEIN"/>
    <property type="match status" value="1"/>
</dbReference>
<dbReference type="OrthoDB" id="6076852at2759"/>
<sequence>CLDSKGKLHQFGSRWRTDDCLDCSCSRDETECCTGYATPVGYDKEKCVKIFSKAACTYKVVEKNDHSKECPVHQWVG</sequence>
<evidence type="ECO:0000256" key="1">
    <source>
        <dbReference type="ARBA" id="ARBA00004613"/>
    </source>
</evidence>
<evidence type="ECO:0000313" key="6">
    <source>
        <dbReference type="Proteomes" id="UP000557230"/>
    </source>
</evidence>
<dbReference type="InterPro" id="IPR008735">
    <property type="entry name" value="PSP94"/>
</dbReference>
<dbReference type="GO" id="GO:0005576">
    <property type="term" value="C:extracellular region"/>
    <property type="evidence" value="ECO:0007669"/>
    <property type="project" value="UniProtKB-SubCell"/>
</dbReference>
<feature type="non-terminal residue" evidence="5">
    <location>
        <position position="1"/>
    </location>
</feature>
<gene>
    <name evidence="5" type="primary">Msmb</name>
    <name evidence="5" type="ORF">INDMAC_R04199</name>
</gene>
<comment type="caution">
    <text evidence="5">The sequence shown here is derived from an EMBL/GenBank/DDBJ whole genome shotgun (WGS) entry which is preliminary data.</text>
</comment>
<evidence type="ECO:0000256" key="3">
    <source>
        <dbReference type="ARBA" id="ARBA00022525"/>
    </source>
</evidence>
<keyword evidence="3" id="KW-0964">Secreted</keyword>
<evidence type="ECO:0000313" key="5">
    <source>
        <dbReference type="EMBL" id="NXN11753.1"/>
    </source>
</evidence>
<dbReference type="EMBL" id="VXBD01006576">
    <property type="protein sequence ID" value="NXN11753.1"/>
    <property type="molecule type" value="Genomic_DNA"/>
</dbReference>
<accession>A0A7L1GCF8</accession>
<comment type="subcellular location">
    <subcellularLocation>
        <location evidence="1">Secreted</location>
    </subcellularLocation>
</comment>
<keyword evidence="6" id="KW-1185">Reference proteome</keyword>
<reference evidence="5 6" key="1">
    <citation type="submission" date="2019-09" db="EMBL/GenBank/DDBJ databases">
        <title>Bird 10,000 Genomes (B10K) Project - Family phase.</title>
        <authorList>
            <person name="Zhang G."/>
        </authorList>
    </citation>
    <scope>NUCLEOTIDE SEQUENCE [LARGE SCALE GENOMIC DNA]</scope>
    <source>
        <strain evidence="5">B10K-DU-001-78</strain>
        <tissue evidence="5">Muscle</tissue>
    </source>
</reference>
<dbReference type="Gene3D" id="2.10.70.10">
    <property type="entry name" value="Complement Module, domain 1"/>
    <property type="match status" value="1"/>
</dbReference>
<proteinExistence type="inferred from homology"/>
<protein>
    <submittedName>
        <fullName evidence="5">MSMB protein</fullName>
    </submittedName>
</protein>
<feature type="non-terminal residue" evidence="5">
    <location>
        <position position="77"/>
    </location>
</feature>
<dbReference type="Pfam" id="PF05825">
    <property type="entry name" value="PSP94"/>
    <property type="match status" value="1"/>
</dbReference>
<evidence type="ECO:0000256" key="2">
    <source>
        <dbReference type="ARBA" id="ARBA00010352"/>
    </source>
</evidence>
<comment type="similarity">
    <text evidence="2">Belongs to the beta-microseminoprotein family.</text>
</comment>
<dbReference type="PANTHER" id="PTHR10500:SF7">
    <property type="entry name" value="BETA-MICROSEMINOPROTEIN"/>
    <property type="match status" value="1"/>
</dbReference>
<dbReference type="Gene3D" id="2.20.25.590">
    <property type="match status" value="1"/>
</dbReference>